<proteinExistence type="predicted"/>
<sequence length="92" mass="10590">MHEGLDFHPAIKMDKTSFQGSVRGKFTDLPKAGPTGLFTEINPFKSFNSDCGCNAHRDPLLHLVTQRRSCVKNIYIQTIKFGRFFKAKMWRK</sequence>
<keyword evidence="2" id="KW-1185">Reference proteome</keyword>
<evidence type="ECO:0000313" key="2">
    <source>
        <dbReference type="Proteomes" id="UP000053690"/>
    </source>
</evidence>
<reference evidence="2" key="1">
    <citation type="submission" date="2015-12" db="EMBL/GenBank/DDBJ databases">
        <authorList>
            <person name="Zhang G."/>
            <person name="Stingl U."/>
        </authorList>
    </citation>
    <scope>NUCLEOTIDE SEQUENCE [LARGE SCALE GENOMIC DNA]</scope>
    <source>
        <strain evidence="2">ZGT108</strain>
    </source>
</reference>
<name>A0A0X3TWK2_9RHOB</name>
<organism evidence="1 2">
    <name type="scientific">Ruegeria profundi</name>
    <dbReference type="NCBI Taxonomy" id="1685378"/>
    <lineage>
        <taxon>Bacteria</taxon>
        <taxon>Pseudomonadati</taxon>
        <taxon>Pseudomonadota</taxon>
        <taxon>Alphaproteobacteria</taxon>
        <taxon>Rhodobacterales</taxon>
        <taxon>Roseobacteraceae</taxon>
        <taxon>Ruegeria</taxon>
    </lineage>
</organism>
<dbReference type="AlphaFoldDB" id="A0A0X3TWK2"/>
<gene>
    <name evidence="1" type="ORF">AVO44_07925</name>
</gene>
<dbReference type="EMBL" id="LQBP01000003">
    <property type="protein sequence ID" value="KUJ80083.1"/>
    <property type="molecule type" value="Genomic_DNA"/>
</dbReference>
<comment type="caution">
    <text evidence="1">The sequence shown here is derived from an EMBL/GenBank/DDBJ whole genome shotgun (WGS) entry which is preliminary data.</text>
</comment>
<protein>
    <submittedName>
        <fullName evidence="1">Uncharacterized protein</fullName>
    </submittedName>
</protein>
<evidence type="ECO:0000313" key="1">
    <source>
        <dbReference type="EMBL" id="KUJ80083.1"/>
    </source>
</evidence>
<dbReference type="Proteomes" id="UP000053690">
    <property type="component" value="Unassembled WGS sequence"/>
</dbReference>
<accession>A0A0X3TWK2</accession>